<dbReference type="PANTHER" id="PTHR43829">
    <property type="entry name" value="AQUAPORIN OR AQUAGLYCEROPORIN RELATED"/>
    <property type="match status" value="1"/>
</dbReference>
<dbReference type="Pfam" id="PF00230">
    <property type="entry name" value="MIP"/>
    <property type="match status" value="1"/>
</dbReference>
<dbReference type="InterPro" id="IPR022357">
    <property type="entry name" value="MIP_CS"/>
</dbReference>
<dbReference type="InterPro" id="IPR000425">
    <property type="entry name" value="MIP"/>
</dbReference>
<proteinExistence type="inferred from homology"/>
<dbReference type="STRING" id="1423751.FC38_GL000496"/>
<dbReference type="RefSeq" id="WP_008473034.1">
    <property type="nucleotide sequence ID" value="NZ_AYZO01000016.1"/>
</dbReference>
<dbReference type="EMBL" id="AYZO01000016">
    <property type="protein sequence ID" value="KRN11884.1"/>
    <property type="molecule type" value="Genomic_DNA"/>
</dbReference>
<evidence type="ECO:0000313" key="10">
    <source>
        <dbReference type="EMBL" id="KRN11884.1"/>
    </source>
</evidence>
<evidence type="ECO:0000256" key="7">
    <source>
        <dbReference type="RuleBase" id="RU000477"/>
    </source>
</evidence>
<dbReference type="NCBIfam" id="TIGR00861">
    <property type="entry name" value="MIP"/>
    <property type="match status" value="1"/>
</dbReference>
<evidence type="ECO:0000256" key="4">
    <source>
        <dbReference type="ARBA" id="ARBA00022692"/>
    </source>
</evidence>
<keyword evidence="5 8" id="KW-1133">Transmembrane helix</keyword>
<name>I7K0M5_9LACO</name>
<evidence type="ECO:0000313" key="11">
    <source>
        <dbReference type="Proteomes" id="UP000009326"/>
    </source>
</evidence>
<evidence type="ECO:0000256" key="8">
    <source>
        <dbReference type="SAM" id="Phobius"/>
    </source>
</evidence>
<dbReference type="InterPro" id="IPR050363">
    <property type="entry name" value="MIP/Aquaporin"/>
</dbReference>
<evidence type="ECO:0000256" key="5">
    <source>
        <dbReference type="ARBA" id="ARBA00022989"/>
    </source>
</evidence>
<keyword evidence="4 7" id="KW-0812">Transmembrane</keyword>
<dbReference type="Proteomes" id="UP000051521">
    <property type="component" value="Unassembled WGS sequence"/>
</dbReference>
<evidence type="ECO:0000256" key="1">
    <source>
        <dbReference type="ARBA" id="ARBA00004141"/>
    </source>
</evidence>
<keyword evidence="3 7" id="KW-0813">Transport</keyword>
<feature type="transmembrane region" description="Helical" evidence="8">
    <location>
        <begin position="37"/>
        <end position="56"/>
    </location>
</feature>
<keyword evidence="6 8" id="KW-0472">Membrane</keyword>
<comment type="caution">
    <text evidence="9">The sequence shown here is derived from an EMBL/GenBank/DDBJ whole genome shotgun (WGS) entry which is preliminary data.</text>
</comment>
<evidence type="ECO:0000313" key="9">
    <source>
        <dbReference type="EMBL" id="CCI86945.1"/>
    </source>
</evidence>
<dbReference type="OrthoDB" id="9807293at2"/>
<evidence type="ECO:0000256" key="2">
    <source>
        <dbReference type="ARBA" id="ARBA00006175"/>
    </source>
</evidence>
<dbReference type="AlphaFoldDB" id="I7K0M5"/>
<dbReference type="EMBL" id="CAKC01000043">
    <property type="protein sequence ID" value="CCI86945.1"/>
    <property type="molecule type" value="Genomic_DNA"/>
</dbReference>
<dbReference type="Proteomes" id="UP000009326">
    <property type="component" value="Unassembled WGS sequence"/>
</dbReference>
<feature type="transmembrane region" description="Helical" evidence="8">
    <location>
        <begin position="212"/>
        <end position="234"/>
    </location>
</feature>
<feature type="transmembrane region" description="Helical" evidence="8">
    <location>
        <begin position="134"/>
        <end position="152"/>
    </location>
</feature>
<feature type="transmembrane region" description="Helical" evidence="8">
    <location>
        <begin position="164"/>
        <end position="185"/>
    </location>
</feature>
<keyword evidence="12" id="KW-1185">Reference proteome</keyword>
<dbReference type="PATRIC" id="fig|1423751.3.peg.519"/>
<feature type="transmembrane region" description="Helical" evidence="8">
    <location>
        <begin position="6"/>
        <end position="25"/>
    </location>
</feature>
<dbReference type="PROSITE" id="PS00221">
    <property type="entry name" value="MIP"/>
    <property type="match status" value="1"/>
</dbReference>
<comment type="similarity">
    <text evidence="2 7">Belongs to the MIP/aquaporin (TC 1.A.8) family.</text>
</comment>
<feature type="transmembrane region" description="Helical" evidence="8">
    <location>
        <begin position="62"/>
        <end position="80"/>
    </location>
</feature>
<reference evidence="10 12" key="2">
    <citation type="journal article" date="2015" name="Genome Announc.">
        <title>Expanding the biotechnology potential of lactobacilli through comparative genomics of 213 strains and associated genera.</title>
        <authorList>
            <person name="Sun Z."/>
            <person name="Harris H.M."/>
            <person name="McCann A."/>
            <person name="Guo C."/>
            <person name="Argimon S."/>
            <person name="Zhang W."/>
            <person name="Yang X."/>
            <person name="Jeffery I.B."/>
            <person name="Cooney J.C."/>
            <person name="Kagawa T.F."/>
            <person name="Liu W."/>
            <person name="Song Y."/>
            <person name="Salvetti E."/>
            <person name="Wrobel A."/>
            <person name="Rasinkangas P."/>
            <person name="Parkhill J."/>
            <person name="Rea M.C."/>
            <person name="O'Sullivan O."/>
            <person name="Ritari J."/>
            <person name="Douillard F.P."/>
            <person name="Paul Ross R."/>
            <person name="Yang R."/>
            <person name="Briner A.E."/>
            <person name="Felis G.E."/>
            <person name="de Vos W.M."/>
            <person name="Barrangou R."/>
            <person name="Klaenhammer T.R."/>
            <person name="Caufield P.W."/>
            <person name="Cui Y."/>
            <person name="Zhang H."/>
            <person name="O'Toole P.W."/>
        </authorList>
    </citation>
    <scope>NUCLEOTIDE SEQUENCE [LARGE SCALE GENOMIC DNA]</scope>
    <source>
        <strain evidence="10 12">DSM 23908</strain>
    </source>
</reference>
<organism evidence="9 11">
    <name type="scientific">Lactobacillus gigeriorum DSM 23908 = CRBIP 24.85</name>
    <dbReference type="NCBI Taxonomy" id="1423751"/>
    <lineage>
        <taxon>Bacteria</taxon>
        <taxon>Bacillati</taxon>
        <taxon>Bacillota</taxon>
        <taxon>Bacilli</taxon>
        <taxon>Lactobacillales</taxon>
        <taxon>Lactobacillaceae</taxon>
        <taxon>Lactobacillus</taxon>
    </lineage>
</organism>
<dbReference type="SUPFAM" id="SSF81338">
    <property type="entry name" value="Aquaporin-like"/>
    <property type="match status" value="1"/>
</dbReference>
<protein>
    <submittedName>
        <fullName evidence="9">Glycerol uptake facilitator protein</fullName>
    </submittedName>
</protein>
<accession>I7K0M5</accession>
<dbReference type="GO" id="GO:0015254">
    <property type="term" value="F:glycerol channel activity"/>
    <property type="evidence" value="ECO:0007669"/>
    <property type="project" value="TreeGrafter"/>
</dbReference>
<comment type="subcellular location">
    <subcellularLocation>
        <location evidence="1">Membrane</location>
        <topology evidence="1">Multi-pass membrane protein</topology>
    </subcellularLocation>
</comment>
<reference evidence="9 11" key="1">
    <citation type="submission" date="2012-06" db="EMBL/GenBank/DDBJ databases">
        <title>Draft genome sequence of Lactobacillus gigeriorum CRBIP 24.85T, isolated from chicken crop.</title>
        <authorList>
            <person name="Cousin S."/>
            <person name="Ma L."/>
            <person name="Creno S."/>
            <person name="Clermont D."/>
            <person name="Loux V."/>
            <person name="Bizet C."/>
            <person name="Bouchier C."/>
        </authorList>
    </citation>
    <scope>NUCLEOTIDE SEQUENCE [LARGE SCALE GENOMIC DNA]</scope>
    <source>
        <strain evidence="11">CRBIP 24.85T</strain>
        <strain evidence="9">Type strain: CRBIP 24.85</strain>
    </source>
</reference>
<dbReference type="PRINTS" id="PR00783">
    <property type="entry name" value="MINTRINSICP"/>
</dbReference>
<gene>
    <name evidence="9" type="ORF">BN52_00215</name>
    <name evidence="10" type="ORF">FC38_GL000496</name>
</gene>
<sequence length="235" mass="25243">MSGFLGEFFGTFFLILLGCGVGASISLKKTFARGSSWIYVTFSWGLAITFGVYVAASFGADGHLNPAVTLAFATFGFFPWSQVLPYIAGQFLGAFLGAALIIVHFYPQFKETKTAEDGNNVGIFATGPAIPNGFFNFMSEVIATFTLVFVLLNLGDFEKGLKPFVVGLLIMVIGQALGDVTGFAMNPARDWAPRFAYTVLPVPNKSDANWSYAWVPFCGPMVGAFAAAGLQFLLK</sequence>
<evidence type="ECO:0000256" key="3">
    <source>
        <dbReference type="ARBA" id="ARBA00022448"/>
    </source>
</evidence>
<dbReference type="Gene3D" id="1.20.1080.10">
    <property type="entry name" value="Glycerol uptake facilitator protein"/>
    <property type="match status" value="1"/>
</dbReference>
<dbReference type="PANTHER" id="PTHR43829:SF9">
    <property type="entry name" value="AQUAPORIN-9"/>
    <property type="match status" value="1"/>
</dbReference>
<evidence type="ECO:0000256" key="6">
    <source>
        <dbReference type="ARBA" id="ARBA00023136"/>
    </source>
</evidence>
<dbReference type="GO" id="GO:0005886">
    <property type="term" value="C:plasma membrane"/>
    <property type="evidence" value="ECO:0007669"/>
    <property type="project" value="TreeGrafter"/>
</dbReference>
<dbReference type="InterPro" id="IPR023271">
    <property type="entry name" value="Aquaporin-like"/>
</dbReference>
<evidence type="ECO:0000313" key="12">
    <source>
        <dbReference type="Proteomes" id="UP000051521"/>
    </source>
</evidence>
<feature type="transmembrane region" description="Helical" evidence="8">
    <location>
        <begin position="87"/>
        <end position="106"/>
    </location>
</feature>